<proteinExistence type="predicted"/>
<evidence type="ECO:0000256" key="5">
    <source>
        <dbReference type="ARBA" id="ARBA00023136"/>
    </source>
</evidence>
<evidence type="ECO:0000313" key="8">
    <source>
        <dbReference type="Proteomes" id="UP000197781"/>
    </source>
</evidence>
<feature type="transmembrane region" description="Helical" evidence="6">
    <location>
        <begin position="161"/>
        <end position="179"/>
    </location>
</feature>
<dbReference type="EMBL" id="CP018145">
    <property type="protein sequence ID" value="ASJ52891.1"/>
    <property type="molecule type" value="Genomic_DNA"/>
</dbReference>
<dbReference type="Proteomes" id="UP000197781">
    <property type="component" value="Chromosome"/>
</dbReference>
<keyword evidence="5 6" id="KW-0472">Membrane</keyword>
<dbReference type="InterPro" id="IPR050833">
    <property type="entry name" value="Poly_Biosynth_Transport"/>
</dbReference>
<dbReference type="NCBIfam" id="TIGR02900">
    <property type="entry name" value="spore_V_B"/>
    <property type="match status" value="1"/>
</dbReference>
<dbReference type="PANTHER" id="PTHR30250:SF24">
    <property type="entry name" value="STAGE V SPORULATION PROTEIN B"/>
    <property type="match status" value="1"/>
</dbReference>
<dbReference type="InterPro" id="IPR002797">
    <property type="entry name" value="Polysacc_synth"/>
</dbReference>
<feature type="transmembrane region" description="Helical" evidence="6">
    <location>
        <begin position="185"/>
        <end position="203"/>
    </location>
</feature>
<feature type="transmembrane region" description="Helical" evidence="6">
    <location>
        <begin position="284"/>
        <end position="308"/>
    </location>
</feature>
<keyword evidence="3 6" id="KW-0812">Transmembrane</keyword>
<dbReference type="InterPro" id="IPR014249">
    <property type="entry name" value="Spore_V_B"/>
</dbReference>
<evidence type="ECO:0000313" key="7">
    <source>
        <dbReference type="EMBL" id="ASJ52891.1"/>
    </source>
</evidence>
<dbReference type="Pfam" id="PF01943">
    <property type="entry name" value="Polysacc_synt"/>
    <property type="match status" value="1"/>
</dbReference>
<comment type="subcellular location">
    <subcellularLocation>
        <location evidence="1">Cell membrane</location>
        <topology evidence="1">Multi-pass membrane protein</topology>
    </subcellularLocation>
</comment>
<evidence type="ECO:0000256" key="6">
    <source>
        <dbReference type="SAM" id="Phobius"/>
    </source>
</evidence>
<dbReference type="GO" id="GO:0005886">
    <property type="term" value="C:plasma membrane"/>
    <property type="evidence" value="ECO:0007669"/>
    <property type="project" value="UniProtKB-SubCell"/>
</dbReference>
<dbReference type="AlphaFoldDB" id="A0A220MCY8"/>
<evidence type="ECO:0000256" key="1">
    <source>
        <dbReference type="ARBA" id="ARBA00004651"/>
    </source>
</evidence>
<dbReference type="KEGG" id="bfm:BP422_04560"/>
<accession>A0A220MCY8</accession>
<evidence type="ECO:0000256" key="3">
    <source>
        <dbReference type="ARBA" id="ARBA00022692"/>
    </source>
</evidence>
<feature type="transmembrane region" description="Helical" evidence="6">
    <location>
        <begin position="484"/>
        <end position="506"/>
    </location>
</feature>
<feature type="transmembrane region" description="Helical" evidence="6">
    <location>
        <begin position="5"/>
        <end position="29"/>
    </location>
</feature>
<dbReference type="RefSeq" id="WP_088906756.1">
    <property type="nucleotide sequence ID" value="NZ_CP018145.1"/>
</dbReference>
<protein>
    <submittedName>
        <fullName evidence="7">Stage V sporulation protein B</fullName>
    </submittedName>
</protein>
<feature type="transmembrane region" description="Helical" evidence="6">
    <location>
        <begin position="121"/>
        <end position="140"/>
    </location>
</feature>
<evidence type="ECO:0000256" key="2">
    <source>
        <dbReference type="ARBA" id="ARBA00022475"/>
    </source>
</evidence>
<feature type="transmembrane region" description="Helical" evidence="6">
    <location>
        <begin position="417"/>
        <end position="442"/>
    </location>
</feature>
<feature type="transmembrane region" description="Helical" evidence="6">
    <location>
        <begin position="367"/>
        <end position="385"/>
    </location>
</feature>
<feature type="transmembrane region" description="Helical" evidence="6">
    <location>
        <begin position="392"/>
        <end position="411"/>
    </location>
</feature>
<organism evidence="7 8">
    <name type="scientific">Brevibacillus formosus</name>
    <dbReference type="NCBI Taxonomy" id="54913"/>
    <lineage>
        <taxon>Bacteria</taxon>
        <taxon>Bacillati</taxon>
        <taxon>Bacillota</taxon>
        <taxon>Bacilli</taxon>
        <taxon>Bacillales</taxon>
        <taxon>Paenibacillaceae</taxon>
        <taxon>Brevibacillus</taxon>
    </lineage>
</organism>
<dbReference type="CDD" id="cd13124">
    <property type="entry name" value="MATE_SpoVB_like"/>
    <property type="match status" value="1"/>
</dbReference>
<reference evidence="7 8" key="1">
    <citation type="submission" date="2016-11" db="EMBL/GenBank/DDBJ databases">
        <authorList>
            <person name="Jaros S."/>
            <person name="Januszkiewicz K."/>
            <person name="Wedrychowicz H."/>
        </authorList>
    </citation>
    <scope>NUCLEOTIDE SEQUENCE [LARGE SCALE GENOMIC DNA]</scope>
    <source>
        <strain evidence="7 8">NF2</strain>
    </source>
</reference>
<feature type="transmembrane region" description="Helical" evidence="6">
    <location>
        <begin position="83"/>
        <end position="109"/>
    </location>
</feature>
<keyword evidence="4 6" id="KW-1133">Transmembrane helix</keyword>
<dbReference type="PIRSF" id="PIRSF038958">
    <property type="entry name" value="PG_synth_SpoVB"/>
    <property type="match status" value="1"/>
</dbReference>
<dbReference type="PANTHER" id="PTHR30250">
    <property type="entry name" value="PST FAMILY PREDICTED COLANIC ACID TRANSPORTER"/>
    <property type="match status" value="1"/>
</dbReference>
<evidence type="ECO:0000256" key="4">
    <source>
        <dbReference type="ARBA" id="ARBA00022989"/>
    </source>
</evidence>
<sequence>MKQSFFYGTVILIIAGGITKVFGFAHRIVLSRIIGAEGMGLYQMVVPLLYFLITVTTFGLPVAIAKQVAETEAANNPRLTRRFLFLALSVAGGISLFICVLLLLFSQWISGMLFTDPRAHIVLLAAIPVIPISGISLVLRGYFQGKQNMIPTAVSQLVEQVVRMALVVVMTMSFLSAGIEYATAGAVASIIFGEAAGLLYILWQYRKGSKKAAAQLLDKPLLMTVSVSKTSLSQLIHVALPVTLSRVIGSIAYVLEPMLVPYALVIAGFTTSTATGLYGQFAGMAVPLLLFPTFLTYSLSVSLVPAVAEAAYQKNAPLVHRRIYQAMRITLVIGAPCTVLLTIFAEPLCVLLYGNEYREVGVLLKELAPFSVFLFFQAPLAAALQGLDYAQVVFRNTLISAIVKTVAMFFFTAHPAFGIHGAVIALNMGITLGTLLHFASLIKKIGFTIDVREFGKIAVAMLLMGYSGSYIAKHWFMDVSIGQLLTASTFISTLLYIVLLVAMRVLGKQDVRRIPWIGEQLAVFFPRR</sequence>
<feature type="transmembrane region" description="Helical" evidence="6">
    <location>
        <begin position="454"/>
        <end position="472"/>
    </location>
</feature>
<feature type="transmembrane region" description="Helical" evidence="6">
    <location>
        <begin position="41"/>
        <end position="63"/>
    </location>
</feature>
<gene>
    <name evidence="7" type="ORF">BP422_04560</name>
</gene>
<dbReference type="InterPro" id="IPR024923">
    <property type="entry name" value="PG_synth_SpoVB"/>
</dbReference>
<feature type="transmembrane region" description="Helical" evidence="6">
    <location>
        <begin position="329"/>
        <end position="355"/>
    </location>
</feature>
<keyword evidence="2" id="KW-1003">Cell membrane</keyword>
<name>A0A220MCY8_9BACL</name>